<dbReference type="AlphaFoldDB" id="A0A8J7SKC2"/>
<evidence type="ECO:0000259" key="2">
    <source>
        <dbReference type="Pfam" id="PF03372"/>
    </source>
</evidence>
<dbReference type="InterPro" id="IPR005135">
    <property type="entry name" value="Endo/exonuclease/phosphatase"/>
</dbReference>
<feature type="signal peptide" evidence="1">
    <location>
        <begin position="1"/>
        <end position="24"/>
    </location>
</feature>
<keyword evidence="4" id="KW-1185">Reference proteome</keyword>
<organism evidence="3 4">
    <name type="scientific">Marivibrio halodurans</name>
    <dbReference type="NCBI Taxonomy" id="2039722"/>
    <lineage>
        <taxon>Bacteria</taxon>
        <taxon>Pseudomonadati</taxon>
        <taxon>Pseudomonadota</taxon>
        <taxon>Alphaproteobacteria</taxon>
        <taxon>Rhodospirillales</taxon>
        <taxon>Rhodospirillaceae</taxon>
        <taxon>Marivibrio</taxon>
    </lineage>
</organism>
<dbReference type="SUPFAM" id="SSF56219">
    <property type="entry name" value="DNase I-like"/>
    <property type="match status" value="1"/>
</dbReference>
<proteinExistence type="predicted"/>
<reference evidence="3" key="1">
    <citation type="submission" date="2021-04" db="EMBL/GenBank/DDBJ databases">
        <authorList>
            <person name="Zhang D.-C."/>
        </authorList>
    </citation>
    <scope>NUCLEOTIDE SEQUENCE</scope>
    <source>
        <strain evidence="3">CGMCC 1.15697</strain>
    </source>
</reference>
<sequence length="342" mass="37819">MPTPLFRRVAVHARCFALALPFLAAAGAARSDIVESLTIVSWNVAHFYTDRSHYEDGRLRRFARTPEDLARLRAYAKGLDADVILFQELDGAEAARMLLPDGYCVEASPRDNGNPITSRQKLVVAFRAALASDASGCMPRVGWYLPLALPGDHLRYGADFQLPLGQRAVRFLGVHLKSGCHAGPLDAYARLSADATDWARRTAKACARLARQVPPLVDWIEDRVREDVPFIVFGDFNRRFDGEGARGDGSALWPILSDGDPIGQSLVRPTRFQVAPCWAGGRYRRFIDHFVMNERAAALVRLGSFEQRPYDAPFAGDEAMSHRLSDHCAIRITLDADPEAGS</sequence>
<comment type="caution">
    <text evidence="3">The sequence shown here is derived from an EMBL/GenBank/DDBJ whole genome shotgun (WGS) entry which is preliminary data.</text>
</comment>
<name>A0A8J7SKC2_9PROT</name>
<accession>A0A8J7SKC2</accession>
<keyword evidence="3" id="KW-0378">Hydrolase</keyword>
<dbReference type="Gene3D" id="3.60.10.10">
    <property type="entry name" value="Endonuclease/exonuclease/phosphatase"/>
    <property type="match status" value="1"/>
</dbReference>
<keyword evidence="3" id="KW-0540">Nuclease</keyword>
<protein>
    <submittedName>
        <fullName evidence="3">Endonuclease/exonuclease/phosphatase family protein</fullName>
    </submittedName>
</protein>
<dbReference type="GO" id="GO:0004519">
    <property type="term" value="F:endonuclease activity"/>
    <property type="evidence" value="ECO:0007669"/>
    <property type="project" value="UniProtKB-KW"/>
</dbReference>
<evidence type="ECO:0000256" key="1">
    <source>
        <dbReference type="SAM" id="SignalP"/>
    </source>
</evidence>
<dbReference type="RefSeq" id="WP_210679991.1">
    <property type="nucleotide sequence ID" value="NZ_JAGMWN010000001.1"/>
</dbReference>
<dbReference type="Proteomes" id="UP000672602">
    <property type="component" value="Unassembled WGS sequence"/>
</dbReference>
<gene>
    <name evidence="3" type="ORF">KAJ83_00110</name>
</gene>
<keyword evidence="3" id="KW-0255">Endonuclease</keyword>
<keyword evidence="1" id="KW-0732">Signal</keyword>
<dbReference type="Pfam" id="PF03372">
    <property type="entry name" value="Exo_endo_phos"/>
    <property type="match status" value="1"/>
</dbReference>
<feature type="domain" description="Endonuclease/exonuclease/phosphatase" evidence="2">
    <location>
        <begin position="40"/>
        <end position="327"/>
    </location>
</feature>
<feature type="chain" id="PRO_5035247266" evidence="1">
    <location>
        <begin position="25"/>
        <end position="342"/>
    </location>
</feature>
<dbReference type="InterPro" id="IPR036691">
    <property type="entry name" value="Endo/exonu/phosph_ase_sf"/>
</dbReference>
<evidence type="ECO:0000313" key="3">
    <source>
        <dbReference type="EMBL" id="MBP5855396.1"/>
    </source>
</evidence>
<evidence type="ECO:0000313" key="4">
    <source>
        <dbReference type="Proteomes" id="UP000672602"/>
    </source>
</evidence>
<dbReference type="EMBL" id="JAGMWN010000001">
    <property type="protein sequence ID" value="MBP5855396.1"/>
    <property type="molecule type" value="Genomic_DNA"/>
</dbReference>